<feature type="domain" description="CN hydrolase" evidence="2">
    <location>
        <begin position="1"/>
        <end position="265"/>
    </location>
</feature>
<dbReference type="CDD" id="cd07572">
    <property type="entry name" value="nit"/>
    <property type="match status" value="1"/>
</dbReference>
<sequence>MPLAAVGQMRSTASMAANLKQAQDLCRKAHQAGAAALFLPEAADYITTSGGLQLCKSVQDSEFVLGLQESAKQYSLPISVGIHEPTDDGNKVKNTLIWITSDGEIKYRYQKLHLFDMNVKNGPRMQESAGVERGLHLGDPFASPIGTLGMQICFDLRFPEPGLALRARGAQVLLYPAAFTTATGKAGHWEILIRARAIETQSYVIAAAQVGVHDEGEGKRRSWGHSMIVDPWGKIVAELGGDEEGEGEGGGWKDEGEIATAEIDLEFVEELRRDSPLNRRTDVYAAL</sequence>
<dbReference type="InterPro" id="IPR045254">
    <property type="entry name" value="Nit1/2_C-N_Hydrolase"/>
</dbReference>
<dbReference type="PANTHER" id="PTHR23088:SF27">
    <property type="entry name" value="DEAMINATED GLUTATHIONE AMIDASE"/>
    <property type="match status" value="1"/>
</dbReference>
<organism evidence="3 4">
    <name type="scientific">Alternaria dauci</name>
    <dbReference type="NCBI Taxonomy" id="48095"/>
    <lineage>
        <taxon>Eukaryota</taxon>
        <taxon>Fungi</taxon>
        <taxon>Dikarya</taxon>
        <taxon>Ascomycota</taxon>
        <taxon>Pezizomycotina</taxon>
        <taxon>Dothideomycetes</taxon>
        <taxon>Pleosporomycetidae</taxon>
        <taxon>Pleosporales</taxon>
        <taxon>Pleosporineae</taxon>
        <taxon>Pleosporaceae</taxon>
        <taxon>Alternaria</taxon>
        <taxon>Alternaria sect. Porri</taxon>
    </lineage>
</organism>
<keyword evidence="4" id="KW-1185">Reference proteome</keyword>
<dbReference type="PANTHER" id="PTHR23088">
    <property type="entry name" value="NITRILASE-RELATED"/>
    <property type="match status" value="1"/>
</dbReference>
<dbReference type="PROSITE" id="PS50263">
    <property type="entry name" value="CN_HYDROLASE"/>
    <property type="match status" value="1"/>
</dbReference>
<evidence type="ECO:0000256" key="1">
    <source>
        <dbReference type="ARBA" id="ARBA00022801"/>
    </source>
</evidence>
<dbReference type="SUPFAM" id="SSF56317">
    <property type="entry name" value="Carbon-nitrogen hydrolase"/>
    <property type="match status" value="1"/>
</dbReference>
<protein>
    <recommendedName>
        <fullName evidence="2">CN hydrolase domain-containing protein</fullName>
    </recommendedName>
</protein>
<dbReference type="InterPro" id="IPR003010">
    <property type="entry name" value="C-N_Hydrolase"/>
</dbReference>
<dbReference type="GeneID" id="96089875"/>
<evidence type="ECO:0000259" key="2">
    <source>
        <dbReference type="PROSITE" id="PS50263"/>
    </source>
</evidence>
<evidence type="ECO:0000313" key="4">
    <source>
        <dbReference type="Proteomes" id="UP001578633"/>
    </source>
</evidence>
<dbReference type="Pfam" id="PF00795">
    <property type="entry name" value="CN_hydrolase"/>
    <property type="match status" value="1"/>
</dbReference>
<gene>
    <name evidence="3" type="ORF">ACET3X_009553</name>
</gene>
<keyword evidence="1" id="KW-0378">Hydrolase</keyword>
<dbReference type="Gene3D" id="3.60.110.10">
    <property type="entry name" value="Carbon-nitrogen hydrolase"/>
    <property type="match status" value="1"/>
</dbReference>
<dbReference type="Proteomes" id="UP001578633">
    <property type="component" value="Chromosome 10"/>
</dbReference>
<name>A0ABR3U6N9_9PLEO</name>
<accession>A0ABR3U6N9</accession>
<proteinExistence type="predicted"/>
<dbReference type="InterPro" id="IPR036526">
    <property type="entry name" value="C-N_Hydrolase_sf"/>
</dbReference>
<dbReference type="RefSeq" id="XP_069302386.1">
    <property type="nucleotide sequence ID" value="XM_069456208.1"/>
</dbReference>
<comment type="caution">
    <text evidence="3">The sequence shown here is derived from an EMBL/GenBank/DDBJ whole genome shotgun (WGS) entry which is preliminary data.</text>
</comment>
<reference evidence="3 4" key="1">
    <citation type="submission" date="2024-09" db="EMBL/GenBank/DDBJ databases">
        <title>T2T genomes of carrot and Alternaria dauci and their utility for understanding host-pathogen interaction during carrot leaf blight disease.</title>
        <authorList>
            <person name="Liu W."/>
            <person name="Xu S."/>
            <person name="Ou C."/>
            <person name="Liu X."/>
            <person name="Zhuang F."/>
            <person name="Deng X.W."/>
        </authorList>
    </citation>
    <scope>NUCLEOTIDE SEQUENCE [LARGE SCALE GENOMIC DNA]</scope>
    <source>
        <strain evidence="3 4">A2016</strain>
    </source>
</reference>
<evidence type="ECO:0000313" key="3">
    <source>
        <dbReference type="EMBL" id="KAL1791802.1"/>
    </source>
</evidence>
<dbReference type="EMBL" id="JBHGVX010000010">
    <property type="protein sequence ID" value="KAL1791802.1"/>
    <property type="molecule type" value="Genomic_DNA"/>
</dbReference>